<protein>
    <submittedName>
        <fullName evidence="1">Uncharacterized protein</fullName>
    </submittedName>
</protein>
<sequence>MTPPEGFDLHTWAVDTTFCLAQHLENPSSMLHASPSKISEDKSLKVLRQFRHILPSCQNHEGYVTLTDQSHVVLLKIIVNHHVIVPNGKDVEECNITKLPTGLIKLELSIQIGQAILKPEEYNRGGLFQRLICSLLKLVRNSNNCLTEIEEIIPVSESEHPHTLGVSHGTQLLSKSLSTLPNATLEKITWNFRYATNQRTIGVPPEFLSLINDNCPDTLKLTMKEGLTHMMGELLVELPLVFSRRWQAELEDSVPLQHAVADIITRFSACSVSCVSKDLKDGLSNLSLRPGETPNDKLAENLLAQQIAIMNPNRTLFE</sequence>
<proteinExistence type="predicted"/>
<evidence type="ECO:0000313" key="1">
    <source>
        <dbReference type="EMBL" id="KNE90289.1"/>
    </source>
</evidence>
<organism evidence="1 2">
    <name type="scientific">Puccinia striiformis f. sp. tritici PST-78</name>
    <dbReference type="NCBI Taxonomy" id="1165861"/>
    <lineage>
        <taxon>Eukaryota</taxon>
        <taxon>Fungi</taxon>
        <taxon>Dikarya</taxon>
        <taxon>Basidiomycota</taxon>
        <taxon>Pucciniomycotina</taxon>
        <taxon>Pucciniomycetes</taxon>
        <taxon>Pucciniales</taxon>
        <taxon>Pucciniaceae</taxon>
        <taxon>Puccinia</taxon>
    </lineage>
</organism>
<evidence type="ECO:0000313" key="2">
    <source>
        <dbReference type="Proteomes" id="UP000054564"/>
    </source>
</evidence>
<dbReference type="AlphaFoldDB" id="A0A0L0UU48"/>
<name>A0A0L0UU48_9BASI</name>
<keyword evidence="2" id="KW-1185">Reference proteome</keyword>
<dbReference type="Proteomes" id="UP000054564">
    <property type="component" value="Unassembled WGS sequence"/>
</dbReference>
<dbReference type="EMBL" id="AJIL01000266">
    <property type="protein sequence ID" value="KNE90289.1"/>
    <property type="molecule type" value="Genomic_DNA"/>
</dbReference>
<comment type="caution">
    <text evidence="1">The sequence shown here is derived from an EMBL/GenBank/DDBJ whole genome shotgun (WGS) entry which is preliminary data.</text>
</comment>
<accession>A0A0L0UU48</accession>
<reference evidence="2" key="1">
    <citation type="submission" date="2014-03" db="EMBL/GenBank/DDBJ databases">
        <title>The Genome Sequence of Puccinia striiformis f. sp. tritici PST-78.</title>
        <authorList>
            <consortium name="The Broad Institute Genome Sequencing Platform"/>
            <person name="Cuomo C."/>
            <person name="Hulbert S."/>
            <person name="Chen X."/>
            <person name="Walker B."/>
            <person name="Young S.K."/>
            <person name="Zeng Q."/>
            <person name="Gargeya S."/>
            <person name="Fitzgerald M."/>
            <person name="Haas B."/>
            <person name="Abouelleil A."/>
            <person name="Alvarado L."/>
            <person name="Arachchi H.M."/>
            <person name="Berlin A.M."/>
            <person name="Chapman S.B."/>
            <person name="Goldberg J."/>
            <person name="Griggs A."/>
            <person name="Gujja S."/>
            <person name="Hansen M."/>
            <person name="Howarth C."/>
            <person name="Imamovic A."/>
            <person name="Larimer J."/>
            <person name="McCowan C."/>
            <person name="Montmayeur A."/>
            <person name="Murphy C."/>
            <person name="Neiman D."/>
            <person name="Pearson M."/>
            <person name="Priest M."/>
            <person name="Roberts A."/>
            <person name="Saif S."/>
            <person name="Shea T."/>
            <person name="Sisk P."/>
            <person name="Sykes S."/>
            <person name="Wortman J."/>
            <person name="Nusbaum C."/>
            <person name="Birren B."/>
        </authorList>
    </citation>
    <scope>NUCLEOTIDE SEQUENCE [LARGE SCALE GENOMIC DNA]</scope>
    <source>
        <strain evidence="2">race PST-78</strain>
    </source>
</reference>
<gene>
    <name evidence="1" type="ORF">PSTG_16281</name>
</gene>